<dbReference type="EMBL" id="BLKM01010755">
    <property type="protein sequence ID" value="GFG31164.1"/>
    <property type="molecule type" value="Genomic_DNA"/>
</dbReference>
<dbReference type="InParanoid" id="A0A6L2PFD0"/>
<comment type="caution">
    <text evidence="1">The sequence shown here is derived from an EMBL/GenBank/DDBJ whole genome shotgun (WGS) entry which is preliminary data.</text>
</comment>
<accession>A0A6L2PFD0</accession>
<name>A0A6L2PFD0_COPFO</name>
<organism evidence="1 2">
    <name type="scientific">Coptotermes formosanus</name>
    <name type="common">Formosan subterranean termite</name>
    <dbReference type="NCBI Taxonomy" id="36987"/>
    <lineage>
        <taxon>Eukaryota</taxon>
        <taxon>Metazoa</taxon>
        <taxon>Ecdysozoa</taxon>
        <taxon>Arthropoda</taxon>
        <taxon>Hexapoda</taxon>
        <taxon>Insecta</taxon>
        <taxon>Pterygota</taxon>
        <taxon>Neoptera</taxon>
        <taxon>Polyneoptera</taxon>
        <taxon>Dictyoptera</taxon>
        <taxon>Blattodea</taxon>
        <taxon>Blattoidea</taxon>
        <taxon>Termitoidae</taxon>
        <taxon>Rhinotermitidae</taxon>
        <taxon>Coptotermes</taxon>
    </lineage>
</organism>
<evidence type="ECO:0000313" key="1">
    <source>
        <dbReference type="EMBL" id="GFG31164.1"/>
    </source>
</evidence>
<reference evidence="2" key="1">
    <citation type="submission" date="2020-01" db="EMBL/GenBank/DDBJ databases">
        <title>Draft genome sequence of the Termite Coptotermes fromosanus.</title>
        <authorList>
            <person name="Itakura S."/>
            <person name="Yosikawa Y."/>
            <person name="Umezawa K."/>
        </authorList>
    </citation>
    <scope>NUCLEOTIDE SEQUENCE [LARGE SCALE GENOMIC DNA]</scope>
</reference>
<dbReference type="AlphaFoldDB" id="A0A6L2PFD0"/>
<protein>
    <submittedName>
        <fullName evidence="1">Uncharacterized protein</fullName>
    </submittedName>
</protein>
<gene>
    <name evidence="1" type="ORF">Cfor_10739</name>
</gene>
<proteinExistence type="predicted"/>
<keyword evidence="2" id="KW-1185">Reference proteome</keyword>
<sequence length="132" mass="15195">MRRLPAPVQAHKVLQRPLPQTLQRPLHQLPLLELSPIARMQITCPLFSVISFISVPLADQFNGRAKLELCGTRKGRSAIRLNTLLDLSAKEQQTKRKSVQRCETPKLKLCCLKQLKYTNPQFSHERIVWMNT</sequence>
<evidence type="ECO:0000313" key="2">
    <source>
        <dbReference type="Proteomes" id="UP000502823"/>
    </source>
</evidence>
<dbReference type="Proteomes" id="UP000502823">
    <property type="component" value="Unassembled WGS sequence"/>
</dbReference>